<evidence type="ECO:0000313" key="2">
    <source>
        <dbReference type="EMBL" id="KAE8765668.1"/>
    </source>
</evidence>
<dbReference type="Proteomes" id="UP000451860">
    <property type="component" value="Unassembled WGS sequence"/>
</dbReference>
<keyword evidence="1" id="KW-1133">Transmembrane helix</keyword>
<keyword evidence="1" id="KW-0472">Membrane</keyword>
<evidence type="ECO:0000313" key="3">
    <source>
        <dbReference type="Proteomes" id="UP000451860"/>
    </source>
</evidence>
<organism evidence="2 3">
    <name type="scientific">Georgenia thermotolerans</name>
    <dbReference type="NCBI Taxonomy" id="527326"/>
    <lineage>
        <taxon>Bacteria</taxon>
        <taxon>Bacillati</taxon>
        <taxon>Actinomycetota</taxon>
        <taxon>Actinomycetes</taxon>
        <taxon>Micrococcales</taxon>
        <taxon>Bogoriellaceae</taxon>
        <taxon>Georgenia</taxon>
    </lineage>
</organism>
<name>A0A7J5UTR9_9MICO</name>
<dbReference type="PANTHER" id="PTHR38588">
    <property type="entry name" value="BLL0334 PROTEIN"/>
    <property type="match status" value="1"/>
</dbReference>
<dbReference type="InterPro" id="IPR023393">
    <property type="entry name" value="START-like_dom_sf"/>
</dbReference>
<keyword evidence="1" id="KW-0812">Transmembrane</keyword>
<proteinExistence type="predicted"/>
<comment type="caution">
    <text evidence="2">The sequence shown here is derived from an EMBL/GenBank/DDBJ whole genome shotgun (WGS) entry which is preliminary data.</text>
</comment>
<dbReference type="OrthoDB" id="9808623at2"/>
<dbReference type="CDD" id="cd07823">
    <property type="entry name" value="SRPBCC_5"/>
    <property type="match status" value="1"/>
</dbReference>
<sequence length="231" mass="24657">MHRLHIYQTGYAASVAVRQLRCRLWRTMMHFRFEVPLEVSVDEAWAGVTDLAVLATCFPGAQLGAPTENGGRGSVTISLGPIRFEYDGDVVFVAKDEGEHKAVIDIAASDKSGGGSVSARIALAVQRPRVAEGPSSVLTLEADVDVSGRAAQFGRGMLEDVAHTLLSNFARRLEAYYRGEQVDNGAASTDSLNALSLIPKKQAAIAVAGVLAVVLVGTLVYRSMASSRARR</sequence>
<accession>A0A7J5UTR9</accession>
<dbReference type="PANTHER" id="PTHR38588:SF1">
    <property type="entry name" value="BLL0334 PROTEIN"/>
    <property type="match status" value="1"/>
</dbReference>
<dbReference type="InterPro" id="IPR010419">
    <property type="entry name" value="CO_DH_gsu"/>
</dbReference>
<dbReference type="AlphaFoldDB" id="A0A7J5UTR9"/>
<dbReference type="Gene3D" id="3.30.530.20">
    <property type="match status" value="1"/>
</dbReference>
<dbReference type="Pfam" id="PF06240">
    <property type="entry name" value="COXG"/>
    <property type="match status" value="1"/>
</dbReference>
<feature type="transmembrane region" description="Helical" evidence="1">
    <location>
        <begin position="203"/>
        <end position="221"/>
    </location>
</feature>
<reference evidence="2 3" key="1">
    <citation type="submission" date="2019-10" db="EMBL/GenBank/DDBJ databases">
        <title>Georgenia wutianyii sp. nov. and Georgenia yuyongxinii sp. nov. isolated from plateau pika (Ochotona curzoniae) in the Qinghai-Tibet plateau of China.</title>
        <authorList>
            <person name="Tian Z."/>
        </authorList>
    </citation>
    <scope>NUCLEOTIDE SEQUENCE [LARGE SCALE GENOMIC DNA]</scope>
    <source>
        <strain evidence="2 3">DSM 21501</strain>
    </source>
</reference>
<evidence type="ECO:0008006" key="4">
    <source>
        <dbReference type="Google" id="ProtNLM"/>
    </source>
</evidence>
<dbReference type="EMBL" id="WHJE01000006">
    <property type="protein sequence ID" value="KAE8765668.1"/>
    <property type="molecule type" value="Genomic_DNA"/>
</dbReference>
<keyword evidence="3" id="KW-1185">Reference proteome</keyword>
<protein>
    <recommendedName>
        <fullName evidence="4">Carbon monoxide dehydrogenase</fullName>
    </recommendedName>
</protein>
<dbReference type="SUPFAM" id="SSF55961">
    <property type="entry name" value="Bet v1-like"/>
    <property type="match status" value="1"/>
</dbReference>
<gene>
    <name evidence="2" type="ORF">GB883_02510</name>
</gene>
<evidence type="ECO:0000256" key="1">
    <source>
        <dbReference type="SAM" id="Phobius"/>
    </source>
</evidence>